<dbReference type="EMBL" id="FQZY01000020">
    <property type="protein sequence ID" value="SHJ87808.1"/>
    <property type="molecule type" value="Genomic_DNA"/>
</dbReference>
<dbReference type="STRING" id="1121950.SAMN02745243_01629"/>
<feature type="compositionally biased region" description="Low complexity" evidence="1">
    <location>
        <begin position="66"/>
        <end position="79"/>
    </location>
</feature>
<name>A0A1M6MWD6_9FIRM</name>
<dbReference type="RefSeq" id="WP_073108219.1">
    <property type="nucleotide sequence ID" value="NZ_FQZY01000020.1"/>
</dbReference>
<gene>
    <name evidence="2" type="ORF">SAMN02745243_01629</name>
</gene>
<dbReference type="AlphaFoldDB" id="A0A1M6MWD6"/>
<feature type="compositionally biased region" description="Basic and acidic residues" evidence="1">
    <location>
        <begin position="97"/>
        <end position="119"/>
    </location>
</feature>
<evidence type="ECO:0000313" key="3">
    <source>
        <dbReference type="Proteomes" id="UP000184301"/>
    </source>
</evidence>
<organism evidence="2 3">
    <name type="scientific">Hespellia stercorisuis DSM 15480</name>
    <dbReference type="NCBI Taxonomy" id="1121950"/>
    <lineage>
        <taxon>Bacteria</taxon>
        <taxon>Bacillati</taxon>
        <taxon>Bacillota</taxon>
        <taxon>Clostridia</taxon>
        <taxon>Lachnospirales</taxon>
        <taxon>Lachnospiraceae</taxon>
        <taxon>Hespellia</taxon>
    </lineage>
</organism>
<protein>
    <submittedName>
        <fullName evidence="2">Uncharacterized protein</fullName>
    </submittedName>
</protein>
<reference evidence="2 3" key="1">
    <citation type="submission" date="2016-11" db="EMBL/GenBank/DDBJ databases">
        <authorList>
            <person name="Jaros S."/>
            <person name="Januszkiewicz K."/>
            <person name="Wedrychowicz H."/>
        </authorList>
    </citation>
    <scope>NUCLEOTIDE SEQUENCE [LARGE SCALE GENOMIC DNA]</scope>
    <source>
        <strain evidence="2 3">DSM 15480</strain>
    </source>
</reference>
<keyword evidence="3" id="KW-1185">Reference proteome</keyword>
<evidence type="ECO:0000313" key="2">
    <source>
        <dbReference type="EMBL" id="SHJ87808.1"/>
    </source>
</evidence>
<accession>A0A1M6MWD6</accession>
<evidence type="ECO:0000256" key="1">
    <source>
        <dbReference type="SAM" id="MobiDB-lite"/>
    </source>
</evidence>
<feature type="region of interest" description="Disordered" evidence="1">
    <location>
        <begin position="66"/>
        <end position="119"/>
    </location>
</feature>
<dbReference type="OrthoDB" id="2084690at2"/>
<dbReference type="Proteomes" id="UP000184301">
    <property type="component" value="Unassembled WGS sequence"/>
</dbReference>
<proteinExistence type="predicted"/>
<sequence length="119" mass="12858">MNVGALLDYVEGELDAQVVGYMQEYAIPASLMDKVLDGIQSHVRQIKSEEYAQELTQMTLNAAVQQGTETAGTETAGPETPAPAPVPAPVQQTSPEVHTEVDKIEDFKDKMGVKKNADI</sequence>